<dbReference type="Proteomes" id="UP001059209">
    <property type="component" value="Chromosome"/>
</dbReference>
<protein>
    <submittedName>
        <fullName evidence="1">Pentapeptide repeat-containing protein</fullName>
    </submittedName>
</protein>
<dbReference type="SUPFAM" id="SSF141571">
    <property type="entry name" value="Pentapeptide repeat-like"/>
    <property type="match status" value="1"/>
</dbReference>
<sequence>MKIVGLRAAIFLMVSLTIRILWNVPFSECNLSNANIVNTIFKEVSFEHCKMMGMKFEDCNDFLMDFNFLDCTLNYSSFYGLELKRLRLVDSRLLGADFTDCNLTQAEFIRCNLENAIFENTNLSQADFSTSLNIILDPERNDLYHCQFSLENLPGLLGKYKIKVIS</sequence>
<reference evidence="1" key="1">
    <citation type="submission" date="2022-09" db="EMBL/GenBank/DDBJ databases">
        <title>Maribacter litopenaei sp. nov., isolated from the intestinal tract of the Pacific White Shrimp, Litopenaeus vannamei.</title>
        <authorList>
            <person name="Kim S.Y."/>
            <person name="Hwang C.Y."/>
        </authorList>
    </citation>
    <scope>NUCLEOTIDE SEQUENCE</scope>
    <source>
        <strain evidence="1">HL-LV01</strain>
    </source>
</reference>
<organism evidence="1 2">
    <name type="scientific">Maribacter litopenaei</name>
    <dbReference type="NCBI Taxonomy" id="2976127"/>
    <lineage>
        <taxon>Bacteria</taxon>
        <taxon>Pseudomonadati</taxon>
        <taxon>Bacteroidota</taxon>
        <taxon>Flavobacteriia</taxon>
        <taxon>Flavobacteriales</taxon>
        <taxon>Flavobacteriaceae</taxon>
        <taxon>Maribacter</taxon>
    </lineage>
</organism>
<keyword evidence="2" id="KW-1185">Reference proteome</keyword>
<gene>
    <name evidence="1" type="ORF">NYZ99_01175</name>
</gene>
<dbReference type="RefSeq" id="WP_260573123.1">
    <property type="nucleotide sequence ID" value="NZ_CP104205.1"/>
</dbReference>
<dbReference type="Pfam" id="PF13599">
    <property type="entry name" value="Pentapeptide_4"/>
    <property type="match status" value="1"/>
</dbReference>
<evidence type="ECO:0000313" key="2">
    <source>
        <dbReference type="Proteomes" id="UP001059209"/>
    </source>
</evidence>
<dbReference type="EMBL" id="CP104205">
    <property type="protein sequence ID" value="UWX55261.1"/>
    <property type="molecule type" value="Genomic_DNA"/>
</dbReference>
<dbReference type="InterPro" id="IPR001646">
    <property type="entry name" value="5peptide_repeat"/>
</dbReference>
<name>A0ABY5YBJ2_9FLAO</name>
<dbReference type="PANTHER" id="PTHR42999">
    <property type="entry name" value="ANTIBIOTIC RESISTANCE PROTEIN MCBG"/>
    <property type="match status" value="1"/>
</dbReference>
<dbReference type="InterPro" id="IPR052949">
    <property type="entry name" value="PA_immunity-related"/>
</dbReference>
<dbReference type="Gene3D" id="2.160.20.80">
    <property type="entry name" value="E3 ubiquitin-protein ligase SopA"/>
    <property type="match status" value="1"/>
</dbReference>
<dbReference type="PANTHER" id="PTHR42999:SF1">
    <property type="entry name" value="PENTAPEPTIDE REPEAT-CONTAINING PROTEIN"/>
    <property type="match status" value="1"/>
</dbReference>
<accession>A0ABY5YBJ2</accession>
<proteinExistence type="predicted"/>
<evidence type="ECO:0000313" key="1">
    <source>
        <dbReference type="EMBL" id="UWX55261.1"/>
    </source>
</evidence>